<dbReference type="GO" id="GO:0005886">
    <property type="term" value="C:plasma membrane"/>
    <property type="evidence" value="ECO:0007669"/>
    <property type="project" value="UniProtKB-SubCell"/>
</dbReference>
<reference evidence="7 8" key="1">
    <citation type="submission" date="2015-10" db="EMBL/GenBank/DDBJ databases">
        <title>Metagenome-Assembled Genomes uncover a global brackish microbiome.</title>
        <authorList>
            <person name="Hugerth L.W."/>
            <person name="Larsson J."/>
            <person name="Alneberg J."/>
            <person name="Lindh M.V."/>
            <person name="Legrand C."/>
            <person name="Pinhassi J."/>
            <person name="Andersson A.F."/>
        </authorList>
    </citation>
    <scope>NUCLEOTIDE SEQUENCE [LARGE SCALE GENOMIC DNA]</scope>
    <source>
        <strain evidence="7">BACL4 MAG-120507-bin80</strain>
    </source>
</reference>
<comment type="caution">
    <text evidence="7">The sequence shown here is derived from an EMBL/GenBank/DDBJ whole genome shotgun (WGS) entry which is preliminary data.</text>
</comment>
<evidence type="ECO:0000313" key="7">
    <source>
        <dbReference type="EMBL" id="KRO69981.1"/>
    </source>
</evidence>
<proteinExistence type="predicted"/>
<keyword evidence="2" id="KW-1003">Cell membrane</keyword>
<evidence type="ECO:0000256" key="5">
    <source>
        <dbReference type="ARBA" id="ARBA00023136"/>
    </source>
</evidence>
<dbReference type="InterPro" id="IPR029044">
    <property type="entry name" value="Nucleotide-diphossugar_trans"/>
</dbReference>
<evidence type="ECO:0000256" key="2">
    <source>
        <dbReference type="ARBA" id="ARBA00022475"/>
    </source>
</evidence>
<name>A0A0R2SBE7_9GAMM</name>
<dbReference type="Proteomes" id="UP000051934">
    <property type="component" value="Unassembled WGS sequence"/>
</dbReference>
<organism evidence="7 8">
    <name type="scientific">OM182 bacterium BACL3 MAG-120507-bin80</name>
    <dbReference type="NCBI Taxonomy" id="1655577"/>
    <lineage>
        <taxon>Bacteria</taxon>
        <taxon>Pseudomonadati</taxon>
        <taxon>Pseudomonadota</taxon>
        <taxon>Gammaproteobacteria</taxon>
        <taxon>OMG group</taxon>
        <taxon>OM182 clade</taxon>
    </lineage>
</organism>
<dbReference type="CDD" id="cd02522">
    <property type="entry name" value="GT_2_like_a"/>
    <property type="match status" value="1"/>
</dbReference>
<dbReference type="GO" id="GO:0016757">
    <property type="term" value="F:glycosyltransferase activity"/>
    <property type="evidence" value="ECO:0007669"/>
    <property type="project" value="UniProtKB-KW"/>
</dbReference>
<dbReference type="EMBL" id="LIBB01000421">
    <property type="protein sequence ID" value="KRO69981.1"/>
    <property type="molecule type" value="Genomic_DNA"/>
</dbReference>
<evidence type="ECO:0000313" key="8">
    <source>
        <dbReference type="Proteomes" id="UP000051934"/>
    </source>
</evidence>
<keyword evidence="5" id="KW-0472">Membrane</keyword>
<dbReference type="AlphaFoldDB" id="A0A0R2SBE7"/>
<evidence type="ECO:0000256" key="1">
    <source>
        <dbReference type="ARBA" id="ARBA00004236"/>
    </source>
</evidence>
<keyword evidence="4" id="KW-0808">Transferase</keyword>
<dbReference type="SUPFAM" id="SSF53448">
    <property type="entry name" value="Nucleotide-diphospho-sugar transferases"/>
    <property type="match status" value="1"/>
</dbReference>
<dbReference type="Pfam" id="PF00535">
    <property type="entry name" value="Glycos_transf_2"/>
    <property type="match status" value="1"/>
</dbReference>
<sequence>MGREKSDGQRLSIIIPVLNEERSLARILSAFESWERTTSEIIVIDGGSTDRTLDIAGDYPCTVISAAKGRASQMNAGANYATGEILLFLHADTTLPAAAAQLIEEALHKEVGDSKGFKRADWGWFDVRLDGDGFAFRVIEWFMTVRARLTRVCTGDQALFVRRDLFEAVGRFPELPLMEDVALSKTLRRAARARPIVKRVTTSSRRWQRQGVVRTVLLMWELRMRYFLGESPQALHKRYYPERRAVE</sequence>
<comment type="subcellular location">
    <subcellularLocation>
        <location evidence="1">Cell membrane</location>
    </subcellularLocation>
</comment>
<dbReference type="Gene3D" id="3.90.550.10">
    <property type="entry name" value="Spore Coat Polysaccharide Biosynthesis Protein SpsA, Chain A"/>
    <property type="match status" value="1"/>
</dbReference>
<feature type="domain" description="Glycosyltransferase 2-like" evidence="6">
    <location>
        <begin position="12"/>
        <end position="102"/>
    </location>
</feature>
<dbReference type="PANTHER" id="PTHR43646:SF2">
    <property type="entry name" value="GLYCOSYLTRANSFERASE 2-LIKE DOMAIN-CONTAINING PROTEIN"/>
    <property type="match status" value="1"/>
</dbReference>
<keyword evidence="3" id="KW-0328">Glycosyltransferase</keyword>
<dbReference type="PANTHER" id="PTHR43646">
    <property type="entry name" value="GLYCOSYLTRANSFERASE"/>
    <property type="match status" value="1"/>
</dbReference>
<accession>A0A0R2SBE7</accession>
<dbReference type="InterPro" id="IPR001173">
    <property type="entry name" value="Glyco_trans_2-like"/>
</dbReference>
<evidence type="ECO:0000259" key="6">
    <source>
        <dbReference type="Pfam" id="PF00535"/>
    </source>
</evidence>
<dbReference type="NCBIfam" id="TIGR04283">
    <property type="entry name" value="glyco_like_mftF"/>
    <property type="match status" value="1"/>
</dbReference>
<dbReference type="InterPro" id="IPR026461">
    <property type="entry name" value="Trfase_2_rSAM/seldom_assoc"/>
</dbReference>
<protein>
    <recommendedName>
        <fullName evidence="6">Glycosyltransferase 2-like domain-containing protein</fullName>
    </recommendedName>
</protein>
<evidence type="ECO:0000256" key="4">
    <source>
        <dbReference type="ARBA" id="ARBA00022679"/>
    </source>
</evidence>
<gene>
    <name evidence="7" type="ORF">ABR69_04075</name>
</gene>
<evidence type="ECO:0000256" key="3">
    <source>
        <dbReference type="ARBA" id="ARBA00022676"/>
    </source>
</evidence>